<feature type="transmembrane region" description="Helical" evidence="3">
    <location>
        <begin position="162"/>
        <end position="179"/>
    </location>
</feature>
<feature type="compositionally biased region" description="Acidic residues" evidence="2">
    <location>
        <begin position="489"/>
        <end position="507"/>
    </location>
</feature>
<feature type="transmembrane region" description="Helical" evidence="3">
    <location>
        <begin position="25"/>
        <end position="46"/>
    </location>
</feature>
<gene>
    <name evidence="4" type="ORF">K227x_48620</name>
</gene>
<evidence type="ECO:0000313" key="4">
    <source>
        <dbReference type="EMBL" id="QDT06452.1"/>
    </source>
</evidence>
<evidence type="ECO:0008006" key="6">
    <source>
        <dbReference type="Google" id="ProtNLM"/>
    </source>
</evidence>
<dbReference type="AlphaFoldDB" id="A0A517NH48"/>
<sequence length="820" mass="90204">MPANRTLDPKLASLLENLRGRVRRYIVWDSVLAIAAVILAAFWIGLAIDYLPVQLGGTEMPRLARMLLLSVVAVAVIVIAAMMLIGRLRRPLPDDSLALLVERQHPSLGGRLVTAVQLNRPGRDGDSHSPDLLNHVHREAASAIDKVDPGKVFRWQPLARKAMIVGPLALMAIVFLAISPQSFARAASRLTLFSDEPWPRRAHLEMVGIELPIVSADDVQVAPPALLTFDDQRTIRLPRGSSPMLRIRADAETAELPIVCTVYYRTDGGTRGQSNMRRVGRVSNGFQSFVLDGPPLSGLSESMTFDVRGLDDRLDDFRIETITPPALTEMKVSVRYADYLRGPGSSEVDLETDYQSGLRISEGSDVTMLAKSSVPIGETQVILKSAVGEPKQGDLSYSDDRRELRLRIDDFDAATTVSLVPADADGISAQAPYRYFLGVVLDEPPELQMRLAGIGNAVTAIAKIPVQAVVVDDYGVEQLTISVTPSAEATDESDEENPEDETGDAPDDEKPNADDNAPQSASVQPRLDREGNASAELDLRDWSSEGRLPELIPGGAISVIGEASDRYDLAERHLTRSEVFRLEIVTPEDLLARLERRELGLRARLEQTIDETRNLRDTLNLLRRGFDDVVEPDPEPDAASLEPDAADAAATAAKAARDKQEAAVEQTRQKQVRRLRTQQSGLQANKTAEELSGIATSLDDLLMEMVNNRVDSVDRQERIGEGVRDPLRAIVDDPLTRLRQQIVDIERSVDDSALATEKTALAVDTADDVLLQLIAVLDKMLDLESYNEILDIVRELIDDQGKLLDDTKSERKKRVLNLFD</sequence>
<dbReference type="EMBL" id="CP036525">
    <property type="protein sequence ID" value="QDT06452.1"/>
    <property type="molecule type" value="Genomic_DNA"/>
</dbReference>
<keyword evidence="5" id="KW-1185">Reference proteome</keyword>
<dbReference type="OrthoDB" id="256197at2"/>
<proteinExistence type="predicted"/>
<evidence type="ECO:0000256" key="1">
    <source>
        <dbReference type="SAM" id="Coils"/>
    </source>
</evidence>
<evidence type="ECO:0000256" key="2">
    <source>
        <dbReference type="SAM" id="MobiDB-lite"/>
    </source>
</evidence>
<accession>A0A517NH48</accession>
<feature type="region of interest" description="Disordered" evidence="2">
    <location>
        <begin position="652"/>
        <end position="681"/>
    </location>
</feature>
<organism evidence="4 5">
    <name type="scientific">Rubripirellula lacrimiformis</name>
    <dbReference type="NCBI Taxonomy" id="1930273"/>
    <lineage>
        <taxon>Bacteria</taxon>
        <taxon>Pseudomonadati</taxon>
        <taxon>Planctomycetota</taxon>
        <taxon>Planctomycetia</taxon>
        <taxon>Pirellulales</taxon>
        <taxon>Pirellulaceae</taxon>
        <taxon>Rubripirellula</taxon>
    </lineage>
</organism>
<dbReference type="RefSeq" id="WP_145173099.1">
    <property type="nucleotide sequence ID" value="NZ_CP036525.1"/>
</dbReference>
<keyword evidence="3" id="KW-1133">Transmembrane helix</keyword>
<feature type="transmembrane region" description="Helical" evidence="3">
    <location>
        <begin position="66"/>
        <end position="85"/>
    </location>
</feature>
<feature type="coiled-coil region" evidence="1">
    <location>
        <begin position="591"/>
        <end position="622"/>
    </location>
</feature>
<name>A0A517NH48_9BACT</name>
<reference evidence="4 5" key="1">
    <citation type="submission" date="2019-02" db="EMBL/GenBank/DDBJ databases">
        <title>Deep-cultivation of Planctomycetes and their phenomic and genomic characterization uncovers novel biology.</title>
        <authorList>
            <person name="Wiegand S."/>
            <person name="Jogler M."/>
            <person name="Boedeker C."/>
            <person name="Pinto D."/>
            <person name="Vollmers J."/>
            <person name="Rivas-Marin E."/>
            <person name="Kohn T."/>
            <person name="Peeters S.H."/>
            <person name="Heuer A."/>
            <person name="Rast P."/>
            <person name="Oberbeckmann S."/>
            <person name="Bunk B."/>
            <person name="Jeske O."/>
            <person name="Meyerdierks A."/>
            <person name="Storesund J.E."/>
            <person name="Kallscheuer N."/>
            <person name="Luecker S."/>
            <person name="Lage O.M."/>
            <person name="Pohl T."/>
            <person name="Merkel B.J."/>
            <person name="Hornburger P."/>
            <person name="Mueller R.-W."/>
            <person name="Bruemmer F."/>
            <person name="Labrenz M."/>
            <person name="Spormann A.M."/>
            <person name="Op den Camp H."/>
            <person name="Overmann J."/>
            <person name="Amann R."/>
            <person name="Jetten M.S.M."/>
            <person name="Mascher T."/>
            <person name="Medema M.H."/>
            <person name="Devos D.P."/>
            <person name="Kaster A.-K."/>
            <person name="Ovreas L."/>
            <person name="Rohde M."/>
            <person name="Galperin M.Y."/>
            <person name="Jogler C."/>
        </authorList>
    </citation>
    <scope>NUCLEOTIDE SEQUENCE [LARGE SCALE GENOMIC DNA]</scope>
    <source>
        <strain evidence="4 5">K22_7</strain>
    </source>
</reference>
<keyword evidence="3" id="KW-0472">Membrane</keyword>
<keyword evidence="3" id="KW-0812">Transmembrane</keyword>
<evidence type="ECO:0000313" key="5">
    <source>
        <dbReference type="Proteomes" id="UP000318538"/>
    </source>
</evidence>
<protein>
    <recommendedName>
        <fullName evidence="6">Polyketide synthase</fullName>
    </recommendedName>
</protein>
<keyword evidence="1" id="KW-0175">Coiled coil</keyword>
<dbReference type="KEGG" id="rlc:K227x_48620"/>
<evidence type="ECO:0000256" key="3">
    <source>
        <dbReference type="SAM" id="Phobius"/>
    </source>
</evidence>
<dbReference type="Proteomes" id="UP000318538">
    <property type="component" value="Chromosome"/>
</dbReference>
<feature type="region of interest" description="Disordered" evidence="2">
    <location>
        <begin position="482"/>
        <end position="531"/>
    </location>
</feature>